<dbReference type="HOGENOM" id="CLU_028644_3_0_4"/>
<dbReference type="Gene3D" id="3.30.70.2700">
    <property type="match status" value="1"/>
</dbReference>
<evidence type="ECO:0000259" key="1">
    <source>
        <dbReference type="Pfam" id="PF21688"/>
    </source>
</evidence>
<organism evidence="2 3">
    <name type="scientific">Serpentinimonas raichei</name>
    <dbReference type="NCBI Taxonomy" id="1458425"/>
    <lineage>
        <taxon>Bacteria</taxon>
        <taxon>Pseudomonadati</taxon>
        <taxon>Pseudomonadota</taxon>
        <taxon>Betaproteobacteria</taxon>
        <taxon>Burkholderiales</taxon>
        <taxon>Comamonadaceae</taxon>
        <taxon>Serpentinimonas</taxon>
    </lineage>
</organism>
<dbReference type="KEGG" id="cbaa:SRAA_2025"/>
<dbReference type="InterPro" id="IPR028348">
    <property type="entry name" value="FAD-binding_protein"/>
</dbReference>
<dbReference type="Proteomes" id="UP000067461">
    <property type="component" value="Chromosome"/>
</dbReference>
<dbReference type="RefSeq" id="WP_045532500.1">
    <property type="nucleotide sequence ID" value="NZ_AP014568.1"/>
</dbReference>
<dbReference type="OrthoDB" id="9772594at2"/>
<evidence type="ECO:0000313" key="2">
    <source>
        <dbReference type="EMBL" id="BAO81879.1"/>
    </source>
</evidence>
<dbReference type="PANTHER" id="PTHR42842">
    <property type="entry name" value="FAD/NAD(P)-BINDING OXIDOREDUCTASE"/>
    <property type="match status" value="1"/>
</dbReference>
<sequence length="640" mass="68719">MIRLSELKLDLSALPLPVEGDADSVHPLSALRSLAAQTLGVPEAQIANVHVHKRSFDARSVQLRVVFVIDLQLTDTELEAELLQRHAGRSHIQPSPDMRWHAPASAPADWPLASEQRPVVLGFGPCGLFAALALAQMGLKPLVLERGRPVRQRTADTWGLWRKQQLQPESNVQFGEGGAGLFSDGKLYSQIKDPRWLGRKVLQEFVAAGAPPDILYQAHPHIGTFRLVKVVQALREQIIALGGEIRFEQRVSSLLLEPCEQTVSEGLQTAAQPDSQPALHAPEQQALRLRAVRVLDQASGTEYVWPCERLVLALGHSARDTFAMLHDAGVALQAKPFSIGVRIEHPQGLIDRARWGRHTGHPLLGAADYKLVHHAANGRAVYSFCMCPGGTVVAATSEAGRVVTNGMSQYSRQERNANAGLVVAIEPRDFPLDFPAATAAWEAAFGPERGRTYAQQAQALAERGQVHPLAGVVLQRDLEARAFVAGGSNYCAPGQRVGDLLAQRASSAFGSVQPSYQPGVHPTDLAAVLPDYALQALREALPAFGKKIRGFDLPDAVLTGVETRTSSPLRIPRGDNFQSLNVHGLYPAGEGAGYAGGILSAAVDGIRVAEALACAALGLPAPPSQRASRQGGVESEMVYG</sequence>
<dbReference type="Pfam" id="PF21688">
    <property type="entry name" value="FAD-depend_C"/>
    <property type="match status" value="1"/>
</dbReference>
<protein>
    <submittedName>
        <fullName evidence="2">Uncharacterized FAD-dependent dehydrogenase</fullName>
    </submittedName>
</protein>
<dbReference type="PIRSF" id="PIRSF038984">
    <property type="entry name" value="FAD_binding_protein"/>
    <property type="match status" value="1"/>
</dbReference>
<dbReference type="EMBL" id="AP014568">
    <property type="protein sequence ID" value="BAO81879.1"/>
    <property type="molecule type" value="Genomic_DNA"/>
</dbReference>
<accession>A0A060NSM3</accession>
<keyword evidence="3" id="KW-1185">Reference proteome</keyword>
<reference evidence="2 3" key="1">
    <citation type="journal article" date="2014" name="Nat. Commun.">
        <title>Physiological and genomic features of highly alkaliphilic hydrogen-utilizing Betaproteobacteria from a continental serpentinizing site.</title>
        <authorList>
            <person name="Suzuki S."/>
            <person name="Kuenen J.G."/>
            <person name="Schipper K."/>
            <person name="van der Velde S."/>
            <person name="Ishii S."/>
            <person name="Wu A."/>
            <person name="Sorokin D.Y."/>
            <person name="Tenney A."/>
            <person name="Meng X.Y."/>
            <person name="Morrill P.L."/>
            <person name="Kamagata Y."/>
            <person name="Muyzer G."/>
            <person name="Nealson K.H."/>
        </authorList>
    </citation>
    <scope>NUCLEOTIDE SEQUENCE [LARGE SCALE GENOMIC DNA]</scope>
    <source>
        <strain evidence="2 3">A1</strain>
    </source>
</reference>
<proteinExistence type="predicted"/>
<dbReference type="Gene3D" id="3.50.50.60">
    <property type="entry name" value="FAD/NAD(P)-binding domain"/>
    <property type="match status" value="2"/>
</dbReference>
<evidence type="ECO:0000313" key="3">
    <source>
        <dbReference type="Proteomes" id="UP000067461"/>
    </source>
</evidence>
<dbReference type="InterPro" id="IPR036188">
    <property type="entry name" value="FAD/NAD-bd_sf"/>
</dbReference>
<dbReference type="PANTHER" id="PTHR42842:SF3">
    <property type="entry name" value="FAD_NAD(P)-BINDING OXIDOREDUCTASE FAMILY PROTEIN"/>
    <property type="match status" value="1"/>
</dbReference>
<gene>
    <name evidence="2" type="ORF">SRAA_2025</name>
</gene>
<feature type="domain" description="FAD-dependent protein C-terminal" evidence="1">
    <location>
        <begin position="336"/>
        <end position="565"/>
    </location>
</feature>
<dbReference type="InterPro" id="IPR049516">
    <property type="entry name" value="FAD-depend_C"/>
</dbReference>
<dbReference type="SUPFAM" id="SSF51905">
    <property type="entry name" value="FAD/NAD(P)-binding domain"/>
    <property type="match status" value="1"/>
</dbReference>
<name>A0A060NSM3_9BURK</name>
<dbReference type="AlphaFoldDB" id="A0A060NSM3"/>